<name>A0A852UY98_9ACTN</name>
<dbReference type="RefSeq" id="WP_179819585.1">
    <property type="nucleotide sequence ID" value="NZ_CP192034.1"/>
</dbReference>
<evidence type="ECO:0000256" key="4">
    <source>
        <dbReference type="ARBA" id="ARBA00022982"/>
    </source>
</evidence>
<sequence>MRVVVDRELCQIHAQCVFAAPEVFELDDDDRLIYVTEPGDELIGAVEEAARACPVQAISLEET</sequence>
<dbReference type="SUPFAM" id="SSF54862">
    <property type="entry name" value="4Fe-4S ferredoxins"/>
    <property type="match status" value="1"/>
</dbReference>
<dbReference type="GO" id="GO:0009055">
    <property type="term" value="F:electron transfer activity"/>
    <property type="evidence" value="ECO:0007669"/>
    <property type="project" value="UniProtKB-UniRule"/>
</dbReference>
<dbReference type="PRINTS" id="PR00352">
    <property type="entry name" value="3FE4SFRDOXIN"/>
</dbReference>
<dbReference type="InterPro" id="IPR051269">
    <property type="entry name" value="Fe-S_cluster_ET"/>
</dbReference>
<organism evidence="9 10">
    <name type="scientific">Streptosporangium sandarakinum</name>
    <dbReference type="NCBI Taxonomy" id="1260955"/>
    <lineage>
        <taxon>Bacteria</taxon>
        <taxon>Bacillati</taxon>
        <taxon>Actinomycetota</taxon>
        <taxon>Actinomycetes</taxon>
        <taxon>Streptosporangiales</taxon>
        <taxon>Streptosporangiaceae</taxon>
        <taxon>Streptosporangium</taxon>
    </lineage>
</organism>
<gene>
    <name evidence="9" type="ORF">HDA43_002183</name>
</gene>
<dbReference type="GO" id="GO:0005506">
    <property type="term" value="F:iron ion binding"/>
    <property type="evidence" value="ECO:0007669"/>
    <property type="project" value="UniProtKB-UniRule"/>
</dbReference>
<dbReference type="AlphaFoldDB" id="A0A852UY98"/>
<comment type="caution">
    <text evidence="9">The sequence shown here is derived from an EMBL/GenBank/DDBJ whole genome shotgun (WGS) entry which is preliminary data.</text>
</comment>
<reference evidence="9 10" key="1">
    <citation type="submission" date="2020-07" db="EMBL/GenBank/DDBJ databases">
        <title>Sequencing the genomes of 1000 actinobacteria strains.</title>
        <authorList>
            <person name="Klenk H.-P."/>
        </authorList>
    </citation>
    <scope>NUCLEOTIDE SEQUENCE [LARGE SCALE GENOMIC DNA]</scope>
    <source>
        <strain evidence="9 10">DSM 45763</strain>
    </source>
</reference>
<keyword evidence="2 8" id="KW-0813">Transport</keyword>
<evidence type="ECO:0000256" key="3">
    <source>
        <dbReference type="ARBA" id="ARBA00022723"/>
    </source>
</evidence>
<keyword evidence="7" id="KW-0003">3Fe-4S</keyword>
<keyword evidence="5 8" id="KW-0408">Iron</keyword>
<comment type="cofactor">
    <cofactor evidence="1">
        <name>[3Fe-4S] cluster</name>
        <dbReference type="ChEBI" id="CHEBI:21137"/>
    </cofactor>
</comment>
<dbReference type="Pfam" id="PF13459">
    <property type="entry name" value="Fer4_15"/>
    <property type="match status" value="1"/>
</dbReference>
<keyword evidence="4 8" id="KW-0249">Electron transport</keyword>
<evidence type="ECO:0000256" key="8">
    <source>
        <dbReference type="RuleBase" id="RU368020"/>
    </source>
</evidence>
<dbReference type="Gene3D" id="3.30.70.20">
    <property type="match status" value="1"/>
</dbReference>
<evidence type="ECO:0000256" key="7">
    <source>
        <dbReference type="ARBA" id="ARBA00023291"/>
    </source>
</evidence>
<accession>A0A852UY98</accession>
<keyword evidence="3 8" id="KW-0479">Metal-binding</keyword>
<dbReference type="Proteomes" id="UP000576393">
    <property type="component" value="Unassembled WGS sequence"/>
</dbReference>
<dbReference type="GO" id="GO:0051538">
    <property type="term" value="F:3 iron, 4 sulfur cluster binding"/>
    <property type="evidence" value="ECO:0007669"/>
    <property type="project" value="UniProtKB-KW"/>
</dbReference>
<protein>
    <recommendedName>
        <fullName evidence="8">Ferredoxin</fullName>
    </recommendedName>
</protein>
<keyword evidence="6 8" id="KW-0411">Iron-sulfur</keyword>
<evidence type="ECO:0000313" key="10">
    <source>
        <dbReference type="Proteomes" id="UP000576393"/>
    </source>
</evidence>
<dbReference type="EMBL" id="JACCCO010000001">
    <property type="protein sequence ID" value="NYF40024.1"/>
    <property type="molecule type" value="Genomic_DNA"/>
</dbReference>
<dbReference type="PANTHER" id="PTHR36923">
    <property type="entry name" value="FERREDOXIN"/>
    <property type="match status" value="1"/>
</dbReference>
<evidence type="ECO:0000256" key="5">
    <source>
        <dbReference type="ARBA" id="ARBA00023004"/>
    </source>
</evidence>
<proteinExistence type="predicted"/>
<dbReference type="PANTHER" id="PTHR36923:SF3">
    <property type="entry name" value="FERREDOXIN"/>
    <property type="match status" value="1"/>
</dbReference>
<evidence type="ECO:0000256" key="6">
    <source>
        <dbReference type="ARBA" id="ARBA00023014"/>
    </source>
</evidence>
<dbReference type="InterPro" id="IPR001080">
    <property type="entry name" value="3Fe4S_ferredoxin"/>
</dbReference>
<evidence type="ECO:0000313" key="9">
    <source>
        <dbReference type="EMBL" id="NYF40024.1"/>
    </source>
</evidence>
<keyword evidence="10" id="KW-1185">Reference proteome</keyword>
<comment type="function">
    <text evidence="8">Ferredoxins are iron-sulfur proteins that transfer electrons in a wide variety of metabolic reactions.</text>
</comment>
<evidence type="ECO:0000256" key="1">
    <source>
        <dbReference type="ARBA" id="ARBA00001927"/>
    </source>
</evidence>
<evidence type="ECO:0000256" key="2">
    <source>
        <dbReference type="ARBA" id="ARBA00022448"/>
    </source>
</evidence>